<gene>
    <name evidence="1" type="ORF">ROZALSC1DRAFT_21448</name>
</gene>
<protein>
    <submittedName>
        <fullName evidence="1">Uncharacterized protein</fullName>
    </submittedName>
</protein>
<name>A0A4P9YLJ7_ROZAC</name>
<evidence type="ECO:0000313" key="1">
    <source>
        <dbReference type="EMBL" id="RKP20365.1"/>
    </source>
</evidence>
<dbReference type="EMBL" id="ML005074">
    <property type="protein sequence ID" value="RKP20365.1"/>
    <property type="molecule type" value="Genomic_DNA"/>
</dbReference>
<dbReference type="Proteomes" id="UP000281549">
    <property type="component" value="Unassembled WGS sequence"/>
</dbReference>
<dbReference type="AlphaFoldDB" id="A0A4P9YLJ7"/>
<proteinExistence type="predicted"/>
<evidence type="ECO:0000313" key="2">
    <source>
        <dbReference type="Proteomes" id="UP000281549"/>
    </source>
</evidence>
<sequence>MDERIDLIVKIDTVDERFKIAVANMRAFWETQYEKPDLTELAKYYVVYAMEDKNFSLAVYIANIFQVNLQRFQTIKLFINQVDLDLPKSVKYDGSVLKAIKYFMRQLRISSTDESYKSFFPTAEEWLQIINSPKLKSESREVLDDVLYYQGYIELVSREYLRNSLWKPTLHKRK</sequence>
<organism evidence="1 2">
    <name type="scientific">Rozella allomycis (strain CSF55)</name>
    <dbReference type="NCBI Taxonomy" id="988480"/>
    <lineage>
        <taxon>Eukaryota</taxon>
        <taxon>Fungi</taxon>
        <taxon>Fungi incertae sedis</taxon>
        <taxon>Cryptomycota</taxon>
        <taxon>Cryptomycota incertae sedis</taxon>
        <taxon>Rozella</taxon>
    </lineage>
</organism>
<reference evidence="2" key="1">
    <citation type="journal article" date="2018" name="Nat. Microbiol.">
        <title>Leveraging single-cell genomics to expand the fungal tree of life.</title>
        <authorList>
            <person name="Ahrendt S.R."/>
            <person name="Quandt C.A."/>
            <person name="Ciobanu D."/>
            <person name="Clum A."/>
            <person name="Salamov A."/>
            <person name="Andreopoulos B."/>
            <person name="Cheng J.F."/>
            <person name="Woyke T."/>
            <person name="Pelin A."/>
            <person name="Henrissat B."/>
            <person name="Reynolds N.K."/>
            <person name="Benny G.L."/>
            <person name="Smith M.E."/>
            <person name="James T.Y."/>
            <person name="Grigoriev I.V."/>
        </authorList>
    </citation>
    <scope>NUCLEOTIDE SEQUENCE [LARGE SCALE GENOMIC DNA]</scope>
    <source>
        <strain evidence="2">CSF55</strain>
    </source>
</reference>
<accession>A0A4P9YLJ7</accession>